<dbReference type="SUPFAM" id="SSF160574">
    <property type="entry name" value="BT0923-like"/>
    <property type="match status" value="1"/>
</dbReference>
<keyword evidence="4" id="KW-1185">Reference proteome</keyword>
<dbReference type="RefSeq" id="WP_105216634.1">
    <property type="nucleotide sequence ID" value="NZ_CP027062.1"/>
</dbReference>
<feature type="region of interest" description="Disordered" evidence="1">
    <location>
        <begin position="133"/>
        <end position="154"/>
    </location>
</feature>
<dbReference type="KEGG" id="aue:C5O00_09500"/>
<gene>
    <name evidence="3" type="ORF">C5O00_09500</name>
</gene>
<feature type="compositionally biased region" description="Acidic residues" evidence="1">
    <location>
        <begin position="144"/>
        <end position="154"/>
    </location>
</feature>
<accession>A0A2S0HYW5</accession>
<evidence type="ECO:0000313" key="3">
    <source>
        <dbReference type="EMBL" id="AVI51393.1"/>
    </source>
</evidence>
<protein>
    <recommendedName>
        <fullName evidence="2">Putative beta-lactamase-inhibitor-like PepSY-like domain-containing protein</fullName>
    </recommendedName>
</protein>
<evidence type="ECO:0000256" key="1">
    <source>
        <dbReference type="SAM" id="MobiDB-lite"/>
    </source>
</evidence>
<dbReference type="EMBL" id="CP027062">
    <property type="protein sequence ID" value="AVI51393.1"/>
    <property type="molecule type" value="Genomic_DNA"/>
</dbReference>
<dbReference type="Pfam" id="PF11396">
    <property type="entry name" value="PepSY_like"/>
    <property type="match status" value="1"/>
</dbReference>
<dbReference type="PROSITE" id="PS51257">
    <property type="entry name" value="PROKAR_LIPOPROTEIN"/>
    <property type="match status" value="1"/>
</dbReference>
<dbReference type="OrthoDB" id="1121502at2"/>
<proteinExistence type="predicted"/>
<evidence type="ECO:0000259" key="2">
    <source>
        <dbReference type="Pfam" id="PF11396"/>
    </source>
</evidence>
<reference evidence="3 4" key="1">
    <citation type="submission" date="2018-02" db="EMBL/GenBank/DDBJ databases">
        <title>Genomic analysis of the strain RR4-38 isolated from a seawater recirculating aquaculture system.</title>
        <authorList>
            <person name="Kim Y.-S."/>
            <person name="Jang Y.H."/>
            <person name="Kim K.-H."/>
        </authorList>
    </citation>
    <scope>NUCLEOTIDE SEQUENCE [LARGE SCALE GENOMIC DNA]</scope>
    <source>
        <strain evidence="3 4">RR4-38</strain>
    </source>
</reference>
<dbReference type="InterPro" id="IPR021533">
    <property type="entry name" value="PepSY-like"/>
</dbReference>
<feature type="domain" description="Putative beta-lactamase-inhibitor-like PepSY-like" evidence="2">
    <location>
        <begin position="54"/>
        <end position="138"/>
    </location>
</feature>
<dbReference type="Gene3D" id="3.10.450.360">
    <property type="match status" value="1"/>
</dbReference>
<dbReference type="Proteomes" id="UP000238442">
    <property type="component" value="Chromosome"/>
</dbReference>
<organism evidence="3 4">
    <name type="scientific">Pukyongia salina</name>
    <dbReference type="NCBI Taxonomy" id="2094025"/>
    <lineage>
        <taxon>Bacteria</taxon>
        <taxon>Pseudomonadati</taxon>
        <taxon>Bacteroidota</taxon>
        <taxon>Flavobacteriia</taxon>
        <taxon>Flavobacteriales</taxon>
        <taxon>Flavobacteriaceae</taxon>
        <taxon>Pukyongia</taxon>
    </lineage>
</organism>
<sequence>MKTTLRIALTILIFGFYSCTDKDTDVPEAVKQSFISKFPDAEEIEWEKEEDNEWEAEFELGDIEYTASFDNKGSWLETERYVKEVDLPHIVLEKLKANYPDHKIEEIALVENETNSYYEIDLTYGDESLEVAISEDGNTLSMNETEDDDNEDDD</sequence>
<dbReference type="AlphaFoldDB" id="A0A2S0HYW5"/>
<evidence type="ECO:0000313" key="4">
    <source>
        <dbReference type="Proteomes" id="UP000238442"/>
    </source>
</evidence>
<name>A0A2S0HYW5_9FLAO</name>